<comment type="subcellular location">
    <subcellularLocation>
        <location evidence="1">Cell membrane</location>
        <topology evidence="1">Multi-pass membrane protein</topology>
    </subcellularLocation>
    <subcellularLocation>
        <location evidence="6">Membrane</location>
        <topology evidence="6">Multi-pass membrane protein</topology>
    </subcellularLocation>
</comment>
<evidence type="ECO:0000256" key="5">
    <source>
        <dbReference type="ARBA" id="ARBA00023136"/>
    </source>
</evidence>
<feature type="transmembrane region" description="Helical" evidence="7">
    <location>
        <begin position="25"/>
        <end position="46"/>
    </location>
</feature>
<evidence type="ECO:0000256" key="7">
    <source>
        <dbReference type="SAM" id="Phobius"/>
    </source>
</evidence>
<protein>
    <submittedName>
        <fullName evidence="9">MotA/TolQ/ExbB proton channel family protein</fullName>
    </submittedName>
</protein>
<comment type="similarity">
    <text evidence="6">Belongs to the exbB/tolQ family.</text>
</comment>
<evidence type="ECO:0000313" key="9">
    <source>
        <dbReference type="EMBL" id="MDT0619424.1"/>
    </source>
</evidence>
<comment type="caution">
    <text evidence="9">The sequence shown here is derived from an EMBL/GenBank/DDBJ whole genome shotgun (WGS) entry which is preliminary data.</text>
</comment>
<keyword evidence="3 7" id="KW-0812">Transmembrane</keyword>
<feature type="domain" description="MotA/TolQ/ExbB proton channel" evidence="8">
    <location>
        <begin position="67"/>
        <end position="171"/>
    </location>
</feature>
<reference evidence="9 10" key="1">
    <citation type="submission" date="2023-09" db="EMBL/GenBank/DDBJ databases">
        <authorList>
            <person name="Rey-Velasco X."/>
        </authorList>
    </citation>
    <scope>NUCLEOTIDE SEQUENCE [LARGE SCALE GENOMIC DNA]</scope>
    <source>
        <strain evidence="9 10">P385</strain>
    </source>
</reference>
<dbReference type="PANTHER" id="PTHR30625:SF18">
    <property type="entry name" value="TONB2 ENERGY TRANSDUCTION SYSTEM INNER MEMBRANE COMPONENT EXBB"/>
    <property type="match status" value="1"/>
</dbReference>
<dbReference type="Proteomes" id="UP001259982">
    <property type="component" value="Unassembled WGS sequence"/>
</dbReference>
<gene>
    <name evidence="9" type="ORF">RM531_13180</name>
</gene>
<keyword evidence="6" id="KW-0653">Protein transport</keyword>
<evidence type="ECO:0000256" key="6">
    <source>
        <dbReference type="RuleBase" id="RU004057"/>
    </source>
</evidence>
<dbReference type="PANTHER" id="PTHR30625">
    <property type="entry name" value="PROTEIN TOLQ"/>
    <property type="match status" value="1"/>
</dbReference>
<feature type="transmembrane region" description="Helical" evidence="7">
    <location>
        <begin position="138"/>
        <end position="157"/>
    </location>
</feature>
<evidence type="ECO:0000259" key="8">
    <source>
        <dbReference type="Pfam" id="PF01618"/>
    </source>
</evidence>
<keyword evidence="4 7" id="KW-1133">Transmembrane helix</keyword>
<dbReference type="InterPro" id="IPR050790">
    <property type="entry name" value="ExbB/TolQ_transport"/>
</dbReference>
<dbReference type="EMBL" id="JAVRHY010000014">
    <property type="protein sequence ID" value="MDT0619424.1"/>
    <property type="molecule type" value="Genomic_DNA"/>
</dbReference>
<accession>A0ABU3BAX2</accession>
<dbReference type="InterPro" id="IPR002898">
    <property type="entry name" value="MotA_ExbB_proton_chnl"/>
</dbReference>
<keyword evidence="5 7" id="KW-0472">Membrane</keyword>
<proteinExistence type="inferred from homology"/>
<dbReference type="Pfam" id="PF01618">
    <property type="entry name" value="MotA_ExbB"/>
    <property type="match status" value="1"/>
</dbReference>
<feature type="transmembrane region" description="Helical" evidence="7">
    <location>
        <begin position="98"/>
        <end position="118"/>
    </location>
</feature>
<keyword evidence="2" id="KW-1003">Cell membrane</keyword>
<keyword evidence="6" id="KW-0813">Transport</keyword>
<evidence type="ECO:0000256" key="3">
    <source>
        <dbReference type="ARBA" id="ARBA00022692"/>
    </source>
</evidence>
<organism evidence="9 10">
    <name type="scientific">Spectribacter acetivorans</name>
    <dbReference type="NCBI Taxonomy" id="3075603"/>
    <lineage>
        <taxon>Bacteria</taxon>
        <taxon>Pseudomonadati</taxon>
        <taxon>Pseudomonadota</taxon>
        <taxon>Gammaproteobacteria</taxon>
        <taxon>Salinisphaerales</taxon>
        <taxon>Salinisphaeraceae</taxon>
        <taxon>Spectribacter</taxon>
    </lineage>
</organism>
<evidence type="ECO:0000256" key="1">
    <source>
        <dbReference type="ARBA" id="ARBA00004651"/>
    </source>
</evidence>
<sequence>MPDWGMIVALAPDWFDRFIDTGGDILWAILFVTVLLWTLILERLWFYRFVFPRRVRRWQDEWRARADHSSWRARAIRGLIVSRANAQLRAGLPAIRNLIALCPLLGLLGTVTGMIQVFDVMALKGTSDARAMASGVSQATIPTMAGMVVALSGLYFGTRFPQRAARETRRLADRLDIHGAGGGHGQA</sequence>
<keyword evidence="10" id="KW-1185">Reference proteome</keyword>
<evidence type="ECO:0000256" key="4">
    <source>
        <dbReference type="ARBA" id="ARBA00022989"/>
    </source>
</evidence>
<evidence type="ECO:0000256" key="2">
    <source>
        <dbReference type="ARBA" id="ARBA00022475"/>
    </source>
</evidence>
<name>A0ABU3BAX2_9GAMM</name>
<evidence type="ECO:0000313" key="10">
    <source>
        <dbReference type="Proteomes" id="UP001259982"/>
    </source>
</evidence>